<dbReference type="Proteomes" id="UP000314294">
    <property type="component" value="Unassembled WGS sequence"/>
</dbReference>
<protein>
    <submittedName>
        <fullName evidence="1">Uncharacterized protein</fullName>
    </submittedName>
</protein>
<evidence type="ECO:0000313" key="1">
    <source>
        <dbReference type="EMBL" id="TNN55278.1"/>
    </source>
</evidence>
<dbReference type="EMBL" id="SRLO01000461">
    <property type="protein sequence ID" value="TNN55278.1"/>
    <property type="molecule type" value="Genomic_DNA"/>
</dbReference>
<comment type="caution">
    <text evidence="1">The sequence shown here is derived from an EMBL/GenBank/DDBJ whole genome shotgun (WGS) entry which is preliminary data.</text>
</comment>
<proteinExistence type="predicted"/>
<accession>A0A4Z2GNQ3</accession>
<dbReference type="AlphaFoldDB" id="A0A4Z2GNQ3"/>
<gene>
    <name evidence="1" type="ORF">EYF80_034544</name>
</gene>
<dbReference type="OrthoDB" id="8781591at2759"/>
<organism evidence="1 2">
    <name type="scientific">Liparis tanakae</name>
    <name type="common">Tanaka's snailfish</name>
    <dbReference type="NCBI Taxonomy" id="230148"/>
    <lineage>
        <taxon>Eukaryota</taxon>
        <taxon>Metazoa</taxon>
        <taxon>Chordata</taxon>
        <taxon>Craniata</taxon>
        <taxon>Vertebrata</taxon>
        <taxon>Euteleostomi</taxon>
        <taxon>Actinopterygii</taxon>
        <taxon>Neopterygii</taxon>
        <taxon>Teleostei</taxon>
        <taxon>Neoteleostei</taxon>
        <taxon>Acanthomorphata</taxon>
        <taxon>Eupercaria</taxon>
        <taxon>Perciformes</taxon>
        <taxon>Cottioidei</taxon>
        <taxon>Cottales</taxon>
        <taxon>Liparidae</taxon>
        <taxon>Liparis</taxon>
    </lineage>
</organism>
<keyword evidence="2" id="KW-1185">Reference proteome</keyword>
<evidence type="ECO:0000313" key="2">
    <source>
        <dbReference type="Proteomes" id="UP000314294"/>
    </source>
</evidence>
<reference evidence="1 2" key="1">
    <citation type="submission" date="2019-03" db="EMBL/GenBank/DDBJ databases">
        <title>First draft genome of Liparis tanakae, snailfish: a comprehensive survey of snailfish specific genes.</title>
        <authorList>
            <person name="Kim W."/>
            <person name="Song I."/>
            <person name="Jeong J.-H."/>
            <person name="Kim D."/>
            <person name="Kim S."/>
            <person name="Ryu S."/>
            <person name="Song J.Y."/>
            <person name="Lee S.K."/>
        </authorList>
    </citation>
    <scope>NUCLEOTIDE SEQUENCE [LARGE SCALE GENOMIC DNA]</scope>
    <source>
        <tissue evidence="1">Muscle</tissue>
    </source>
</reference>
<sequence length="70" mass="8027">MNLLPPHHSWEVEGWTAVFTDRTLWGSGEPLSSGRLCDSPLPNPEMSFHMWTEELDICKWNWNLEGGRGS</sequence>
<name>A0A4Z2GNQ3_9TELE</name>